<gene>
    <name evidence="3" type="ORF">OVY01_17205</name>
</gene>
<dbReference type="InterPro" id="IPR014861">
    <property type="entry name" value="CNP1-like_dom"/>
</dbReference>
<comment type="caution">
    <text evidence="3">The sequence shown here is derived from an EMBL/GenBank/DDBJ whole genome shotgun (WGS) entry which is preliminary data.</text>
</comment>
<feature type="domain" description="CNP1-like uncharacterised" evidence="2">
    <location>
        <begin position="54"/>
        <end position="186"/>
    </location>
</feature>
<protein>
    <submittedName>
        <fullName evidence="3">CNP1-like family protein</fullName>
    </submittedName>
</protein>
<reference evidence="3" key="1">
    <citation type="submission" date="2022-11" db="EMBL/GenBank/DDBJ databases">
        <title>Robbsia betulipollinis sp. nov., isolated from pollen of birch (Betula pendula).</title>
        <authorList>
            <person name="Shi H."/>
            <person name="Ambika Manirajan B."/>
            <person name="Ratering S."/>
            <person name="Geissler-Plaum R."/>
            <person name="Schnell S."/>
        </authorList>
    </citation>
    <scope>NUCLEOTIDE SEQUENCE</scope>
    <source>
        <strain evidence="3">Bb-Pol-6</strain>
    </source>
</reference>
<dbReference type="EMBL" id="JAPMXC010000006">
    <property type="protein sequence ID" value="MCY0388915.1"/>
    <property type="molecule type" value="Genomic_DNA"/>
</dbReference>
<name>A0ABT3ZQV4_9BURK</name>
<sequence length="199" mass="21897">MITLQRSIARLAGAATLVAALCALSDTAWSQAQLPPVDKSDSNGNSLVDMLFDRQSDWKEGPVDSLPALPSNGNLLPFDLSQRSGMKYMIDGKSVSVGADGVVRYTVVIDSPSGTRNIRYEGMHCASYRWRLYSGTNSEGTAWDNASTDWARIEDSALNGYHGTLYNNYFCDNKVPAKASNIVQNIRYGRSLRAQDYRN</sequence>
<keyword evidence="4" id="KW-1185">Reference proteome</keyword>
<dbReference type="RefSeq" id="WP_267848788.1">
    <property type="nucleotide sequence ID" value="NZ_JAPMXC010000006.1"/>
</dbReference>
<accession>A0ABT3ZQV4</accession>
<feature type="signal peptide" evidence="1">
    <location>
        <begin position="1"/>
        <end position="30"/>
    </location>
</feature>
<evidence type="ECO:0000259" key="2">
    <source>
        <dbReference type="Pfam" id="PF08750"/>
    </source>
</evidence>
<dbReference type="Proteomes" id="UP001082899">
    <property type="component" value="Unassembled WGS sequence"/>
</dbReference>
<proteinExistence type="predicted"/>
<organism evidence="3 4">
    <name type="scientific">Robbsia betulipollinis</name>
    <dbReference type="NCBI Taxonomy" id="2981849"/>
    <lineage>
        <taxon>Bacteria</taxon>
        <taxon>Pseudomonadati</taxon>
        <taxon>Pseudomonadota</taxon>
        <taxon>Betaproteobacteria</taxon>
        <taxon>Burkholderiales</taxon>
        <taxon>Burkholderiaceae</taxon>
        <taxon>Robbsia</taxon>
    </lineage>
</organism>
<evidence type="ECO:0000256" key="1">
    <source>
        <dbReference type="SAM" id="SignalP"/>
    </source>
</evidence>
<evidence type="ECO:0000313" key="4">
    <source>
        <dbReference type="Proteomes" id="UP001082899"/>
    </source>
</evidence>
<evidence type="ECO:0000313" key="3">
    <source>
        <dbReference type="EMBL" id="MCY0388915.1"/>
    </source>
</evidence>
<feature type="chain" id="PRO_5046468413" evidence="1">
    <location>
        <begin position="31"/>
        <end position="199"/>
    </location>
</feature>
<dbReference type="Pfam" id="PF08750">
    <property type="entry name" value="CNP1"/>
    <property type="match status" value="1"/>
</dbReference>
<keyword evidence="1" id="KW-0732">Signal</keyword>